<dbReference type="RefSeq" id="WP_143746472.1">
    <property type="nucleotide sequence ID" value="NZ_FCOF02000019.1"/>
</dbReference>
<evidence type="ECO:0000313" key="1">
    <source>
        <dbReference type="EMBL" id="SAK74493.1"/>
    </source>
</evidence>
<proteinExistence type="predicted"/>
<sequence>MPMYFATPETDASRRERTDHLASLEQGIAQMLSRFKPGRSGSFSVQDQLHVVLASAAVSGLPAVSSSMIERVAAQLRSHNVIDEALEKVNSAHVKALRGAGLNESVLELLQSWVETMVETRLVQRQIEFERVIECVREQIPQARVEALQDDPARLLSAVAMGQALGGIGDESVRQREKAGEIFSVLRPGRKRGREYPAFQAWTGISGEPLKQVLDALERPEGAAAYAFFTSPSDLLGGLSPVEAILGKMSSQRSLADDAAGLLSAPSAERLEAVLQAAKAYAAVLAS</sequence>
<organism evidence="1 2">
    <name type="scientific">Caballeronia catudaia</name>
    <dbReference type="NCBI Taxonomy" id="1777136"/>
    <lineage>
        <taxon>Bacteria</taxon>
        <taxon>Pseudomonadati</taxon>
        <taxon>Pseudomonadota</taxon>
        <taxon>Betaproteobacteria</taxon>
        <taxon>Burkholderiales</taxon>
        <taxon>Burkholderiaceae</taxon>
        <taxon>Caballeronia</taxon>
    </lineage>
</organism>
<evidence type="ECO:0000313" key="2">
    <source>
        <dbReference type="Proteomes" id="UP000054870"/>
    </source>
</evidence>
<dbReference type="EMBL" id="FCOF02000019">
    <property type="protein sequence ID" value="SAK74493.1"/>
    <property type="molecule type" value="Genomic_DNA"/>
</dbReference>
<name>A0A158BWM9_9BURK</name>
<reference evidence="1" key="1">
    <citation type="submission" date="2016-01" db="EMBL/GenBank/DDBJ databases">
        <authorList>
            <person name="Peeters C."/>
        </authorList>
    </citation>
    <scope>NUCLEOTIDE SEQUENCE [LARGE SCALE GENOMIC DNA]</scope>
    <source>
        <strain evidence="1">LMG 29318</strain>
    </source>
</reference>
<comment type="caution">
    <text evidence="1">The sequence shown here is derived from an EMBL/GenBank/DDBJ whole genome shotgun (WGS) entry which is preliminary data.</text>
</comment>
<dbReference type="OrthoDB" id="8913823at2"/>
<dbReference type="AlphaFoldDB" id="A0A158BWM9"/>
<protein>
    <submittedName>
        <fullName evidence="1">Uncharacterized protein</fullName>
    </submittedName>
</protein>
<gene>
    <name evidence="1" type="ORF">AWB75_04151</name>
</gene>
<keyword evidence="2" id="KW-1185">Reference proteome</keyword>
<accession>A0A158BWM9</accession>
<dbReference type="Proteomes" id="UP000054870">
    <property type="component" value="Unassembled WGS sequence"/>
</dbReference>